<evidence type="ECO:0000259" key="5">
    <source>
        <dbReference type="Pfam" id="PF00593"/>
    </source>
</evidence>
<dbReference type="InterPro" id="IPR037066">
    <property type="entry name" value="Plug_dom_sf"/>
</dbReference>
<evidence type="ECO:0000256" key="3">
    <source>
        <dbReference type="ARBA" id="ARBA00023237"/>
    </source>
</evidence>
<dbReference type="PANTHER" id="PTHR40980:SF4">
    <property type="entry name" value="TONB-DEPENDENT RECEPTOR-LIKE BETA-BARREL DOMAIN-CONTAINING PROTEIN"/>
    <property type="match status" value="1"/>
</dbReference>
<keyword evidence="8" id="KW-1185">Reference proteome</keyword>
<dbReference type="RefSeq" id="WP_263337395.1">
    <property type="nucleotide sequence ID" value="NZ_JAGSYH010000004.1"/>
</dbReference>
<dbReference type="EMBL" id="JBHSPH010000002">
    <property type="protein sequence ID" value="MFC5861772.1"/>
    <property type="molecule type" value="Genomic_DNA"/>
</dbReference>
<evidence type="ECO:0000259" key="6">
    <source>
        <dbReference type="Pfam" id="PF07715"/>
    </source>
</evidence>
<dbReference type="PANTHER" id="PTHR40980">
    <property type="entry name" value="PLUG DOMAIN-CONTAINING PROTEIN"/>
    <property type="match status" value="1"/>
</dbReference>
<dbReference type="InterPro" id="IPR036942">
    <property type="entry name" value="Beta-barrel_TonB_sf"/>
</dbReference>
<evidence type="ECO:0000256" key="2">
    <source>
        <dbReference type="ARBA" id="ARBA00023136"/>
    </source>
</evidence>
<proteinExistence type="inferred from homology"/>
<dbReference type="Proteomes" id="UP001596091">
    <property type="component" value="Unassembled WGS sequence"/>
</dbReference>
<dbReference type="Gene3D" id="2.60.40.1120">
    <property type="entry name" value="Carboxypeptidase-like, regulatory domain"/>
    <property type="match status" value="1"/>
</dbReference>
<feature type="domain" description="TonB-dependent receptor plug" evidence="6">
    <location>
        <begin position="153"/>
        <end position="252"/>
    </location>
</feature>
<dbReference type="Pfam" id="PF13620">
    <property type="entry name" value="CarboxypepD_reg"/>
    <property type="match status" value="1"/>
</dbReference>
<dbReference type="InterPro" id="IPR010104">
    <property type="entry name" value="TonB_rcpt_bac"/>
</dbReference>
<dbReference type="SUPFAM" id="SSF49452">
    <property type="entry name" value="Starch-binding domain-like"/>
    <property type="match status" value="1"/>
</dbReference>
<dbReference type="InterPro" id="IPR012910">
    <property type="entry name" value="Plug_dom"/>
</dbReference>
<evidence type="ECO:0000256" key="1">
    <source>
        <dbReference type="ARBA" id="ARBA00004442"/>
    </source>
</evidence>
<reference evidence="8" key="1">
    <citation type="journal article" date="2019" name="Int. J. Syst. Evol. Microbiol.">
        <title>The Global Catalogue of Microorganisms (GCM) 10K type strain sequencing project: providing services to taxonomists for standard genome sequencing and annotation.</title>
        <authorList>
            <consortium name="The Broad Institute Genomics Platform"/>
            <consortium name="The Broad Institute Genome Sequencing Center for Infectious Disease"/>
            <person name="Wu L."/>
            <person name="Ma J."/>
        </authorList>
    </citation>
    <scope>NUCLEOTIDE SEQUENCE [LARGE SCALE GENOMIC DNA]</scope>
    <source>
        <strain evidence="8">JCM 4087</strain>
    </source>
</reference>
<sequence length="986" mass="107407">MKSKTFFAFRPALLLVSVLLVSIFVPRISAQTKGVIFGGTAQNQAGSISGTLTDSAGAVLRGAQVSVPAKGLIVSTDEQGRFFFSGLQSGDYEISVSYIGFQKLTKTVTVNAGISTLVSLQLQVASNNQSVLVTATSASAEVEAVNEERAADNLIQVMPSQTITSLPDRNLGDAIGRMASVALTRNEGQDNFVAVRGTEPRLNNTTVDGFNMPSEDPGIREFDFFAVPTGIVDSVKVSKTLEANMDGDGIGGSINLVTKTASDTPTYQITAMGGISAMGGYTPIENARPNANVYGTWGRRFGANKKLGFIIGGEYDFDGTGYNDVEPTPDMASLANNQTVVWDDSQDLRTYMFHRPRYGSGGSLDYRIKPGSTIFLRYLYTFTRDSGDKSVYSLFDNTPGVQLINPGNTGCATNTTTGATAPPCNTPPRYYNQAEDARIYSDSIQLSGTHVLTNTWYSWSAAVGAGYFGDNPFESGNFTDVASTSSCQFNQGATTDYHLPQWTPACFAEINSPQNYAFTGTQREPGHEEQINIGVQGSGAFRWHLGGHLSTFEYGAKFRSMHKYNNQYNDYANYAGAGAGVPMTNFPNQLTQPNYYNGAYKDGYNVWFGAVQNYVNQHPADFAFSNDKGVNSANYGLVEHIPAFYVMNTTDFSNGVRLVLGLRAEITTENVHNLAFDPNGDATPNHFSGSYYDLLPSASLRFNAGRDSYMRLIYARGVSRPEEQWLAEDVSWGTGGNGAYKNTVAFGNPNLKAETGDDIDVLYEHYFKTFGVLSGGYFFKYLSLPPVSTQKVLDNYLPPGAPSSDQGTYLATYYINAGSAWISGIELQYLQHWSNLPGFLGGLGMNANYSYIGSQTSGIAGRSDKPRLLEDAPNLFNIGPTYNRGPLAMQMNINFNGASIYQYQYADGAPGGLQGPLGDYYNYPHTQVDAQGSYVLPHGLKLIVSGLNLTNEEFGFYYGSQKYDTQREFYHPTYSFGVSWSPQREK</sequence>
<organism evidence="7 8">
    <name type="scientific">Acidicapsa dinghuensis</name>
    <dbReference type="NCBI Taxonomy" id="2218256"/>
    <lineage>
        <taxon>Bacteria</taxon>
        <taxon>Pseudomonadati</taxon>
        <taxon>Acidobacteriota</taxon>
        <taxon>Terriglobia</taxon>
        <taxon>Terriglobales</taxon>
        <taxon>Acidobacteriaceae</taxon>
        <taxon>Acidicapsa</taxon>
    </lineage>
</organism>
<evidence type="ECO:0000313" key="7">
    <source>
        <dbReference type="EMBL" id="MFC5861772.1"/>
    </source>
</evidence>
<comment type="caution">
    <text evidence="7">The sequence shown here is derived from an EMBL/GenBank/DDBJ whole genome shotgun (WGS) entry which is preliminary data.</text>
</comment>
<name>A0ABW1EBT8_9BACT</name>
<dbReference type="InterPro" id="IPR013784">
    <property type="entry name" value="Carb-bd-like_fold"/>
</dbReference>
<keyword evidence="4" id="KW-0798">TonB box</keyword>
<dbReference type="Gene3D" id="2.170.130.10">
    <property type="entry name" value="TonB-dependent receptor, plug domain"/>
    <property type="match status" value="1"/>
</dbReference>
<dbReference type="Gene3D" id="2.40.170.20">
    <property type="entry name" value="TonB-dependent receptor, beta-barrel domain"/>
    <property type="match status" value="1"/>
</dbReference>
<evidence type="ECO:0000256" key="4">
    <source>
        <dbReference type="RuleBase" id="RU003357"/>
    </source>
</evidence>
<dbReference type="NCBIfam" id="TIGR01782">
    <property type="entry name" value="TonB-Xanth-Caul"/>
    <property type="match status" value="1"/>
</dbReference>
<dbReference type="InterPro" id="IPR000531">
    <property type="entry name" value="Beta-barrel_TonB"/>
</dbReference>
<keyword evidence="3" id="KW-0998">Cell outer membrane</keyword>
<gene>
    <name evidence="7" type="ORF">ACFPT7_05670</name>
</gene>
<keyword evidence="7" id="KW-0675">Receptor</keyword>
<evidence type="ECO:0000313" key="8">
    <source>
        <dbReference type="Proteomes" id="UP001596091"/>
    </source>
</evidence>
<keyword evidence="2 4" id="KW-0472">Membrane</keyword>
<comment type="similarity">
    <text evidence="4">Belongs to the TonB-dependent receptor family.</text>
</comment>
<comment type="subcellular location">
    <subcellularLocation>
        <location evidence="1 4">Cell outer membrane</location>
    </subcellularLocation>
</comment>
<dbReference type="Pfam" id="PF00593">
    <property type="entry name" value="TonB_dep_Rec_b-barrel"/>
    <property type="match status" value="1"/>
</dbReference>
<feature type="domain" description="TonB-dependent receptor-like beta-barrel" evidence="5">
    <location>
        <begin position="525"/>
        <end position="949"/>
    </location>
</feature>
<accession>A0ABW1EBT8</accession>
<dbReference type="SUPFAM" id="SSF56935">
    <property type="entry name" value="Porins"/>
    <property type="match status" value="1"/>
</dbReference>
<dbReference type="Pfam" id="PF07715">
    <property type="entry name" value="Plug"/>
    <property type="match status" value="1"/>
</dbReference>
<protein>
    <submittedName>
        <fullName evidence="7">TonB-dependent receptor</fullName>
    </submittedName>
</protein>